<dbReference type="RefSeq" id="WP_338667783.1">
    <property type="nucleotide sequence ID" value="NZ_CP146609.1"/>
</dbReference>
<name>A0ABZ2IXD1_9BACT</name>
<protein>
    <submittedName>
        <fullName evidence="1">Uncharacterized protein</fullName>
    </submittedName>
</protein>
<dbReference type="Proteomes" id="UP001385389">
    <property type="component" value="Chromosome"/>
</dbReference>
<sequence length="99" mass="11302">MAGGLIIWGDERIRPQAGKEAAKTYVTAARFDKDRLATDGALREKANRVQHYLEEIALDVGLDPNKNVTRVEVDDEVRIGISEEMDEFYREAPGSWRFY</sequence>
<organism evidence="1 2">
    <name type="scientific">Pseudodesulfovibrio methanolicus</name>
    <dbReference type="NCBI Taxonomy" id="3126690"/>
    <lineage>
        <taxon>Bacteria</taxon>
        <taxon>Pseudomonadati</taxon>
        <taxon>Thermodesulfobacteriota</taxon>
        <taxon>Desulfovibrionia</taxon>
        <taxon>Desulfovibrionales</taxon>
        <taxon>Desulfovibrionaceae</taxon>
    </lineage>
</organism>
<proteinExistence type="predicted"/>
<gene>
    <name evidence="1" type="ORF">V8V93_16845</name>
</gene>
<dbReference type="EMBL" id="CP146609">
    <property type="protein sequence ID" value="WWX22099.1"/>
    <property type="molecule type" value="Genomic_DNA"/>
</dbReference>
<evidence type="ECO:0000313" key="2">
    <source>
        <dbReference type="Proteomes" id="UP001385389"/>
    </source>
</evidence>
<accession>A0ABZ2IXD1</accession>
<reference evidence="1 2" key="1">
    <citation type="submission" date="2024-03" db="EMBL/GenBank/DDBJ databases">
        <title>Phenotype and Genome Characterization of a Sulfate-Reducing Bacterium Pseudodesulfovibrio sp. strain 5S69, isolated from Petroleum Reservoir in Tatarstan (Russia).</title>
        <authorList>
            <person name="Bidzhieva S.K."/>
            <person name="Kadnikov V."/>
            <person name="Tourova T.P."/>
            <person name="Samigullina S.R."/>
            <person name="Sokolova D.S."/>
            <person name="Poltaraus A.B."/>
            <person name="Avtukh A.N."/>
            <person name="Tereshina V.M."/>
            <person name="Mardanov A.V."/>
            <person name="Nazina T.N."/>
        </authorList>
    </citation>
    <scope>NUCLEOTIDE SEQUENCE [LARGE SCALE GENOMIC DNA]</scope>
    <source>
        <strain evidence="1 2">5S69</strain>
    </source>
</reference>
<evidence type="ECO:0000313" key="1">
    <source>
        <dbReference type="EMBL" id="WWX22099.1"/>
    </source>
</evidence>
<keyword evidence="2" id="KW-1185">Reference proteome</keyword>